<dbReference type="InParanoid" id="A0A2J7RNB0"/>
<dbReference type="STRING" id="105785.A0A2J7RNB0"/>
<proteinExistence type="predicted"/>
<comment type="caution">
    <text evidence="1">The sequence shown here is derived from an EMBL/GenBank/DDBJ whole genome shotgun (WGS) entry which is preliminary data.</text>
</comment>
<evidence type="ECO:0008006" key="3">
    <source>
        <dbReference type="Google" id="ProtNLM"/>
    </source>
</evidence>
<reference evidence="1 2" key="1">
    <citation type="submission" date="2017-12" db="EMBL/GenBank/DDBJ databases">
        <title>Hemimetabolous genomes reveal molecular basis of termite eusociality.</title>
        <authorList>
            <person name="Harrison M.C."/>
            <person name="Jongepier E."/>
            <person name="Robertson H.M."/>
            <person name="Arning N."/>
            <person name="Bitard-Feildel T."/>
            <person name="Chao H."/>
            <person name="Childers C.P."/>
            <person name="Dinh H."/>
            <person name="Doddapaneni H."/>
            <person name="Dugan S."/>
            <person name="Gowin J."/>
            <person name="Greiner C."/>
            <person name="Han Y."/>
            <person name="Hu H."/>
            <person name="Hughes D.S.T."/>
            <person name="Huylmans A.-K."/>
            <person name="Kemena C."/>
            <person name="Kremer L.P.M."/>
            <person name="Lee S.L."/>
            <person name="Lopez-Ezquerra A."/>
            <person name="Mallet L."/>
            <person name="Monroy-Kuhn J.M."/>
            <person name="Moser A."/>
            <person name="Murali S.C."/>
            <person name="Muzny D.M."/>
            <person name="Otani S."/>
            <person name="Piulachs M.-D."/>
            <person name="Poelchau M."/>
            <person name="Qu J."/>
            <person name="Schaub F."/>
            <person name="Wada-Katsumata A."/>
            <person name="Worley K.C."/>
            <person name="Xie Q."/>
            <person name="Ylla G."/>
            <person name="Poulsen M."/>
            <person name="Gibbs R.A."/>
            <person name="Schal C."/>
            <person name="Richards S."/>
            <person name="Belles X."/>
            <person name="Korb J."/>
            <person name="Bornberg-Bauer E."/>
        </authorList>
    </citation>
    <scope>NUCLEOTIDE SEQUENCE [LARGE SCALE GENOMIC DNA]</scope>
    <source>
        <tissue evidence="1">Whole body</tissue>
    </source>
</reference>
<name>A0A2J7RNB0_9NEOP</name>
<sequence>KQCILSESRFDFLKDLVMLLPDVPACEYEDGGQPNASVQPPISDPASVKVQVYSQSVNMPDELKARINVAIAGVQGIYYSMSRGDYSSVIRQIQEVANVPHNKEDRGCVPPPEPTFVSSNKLNLNFYKESEEASISGAKNLGRQAAARSPHICIQDAEDSGSEHEEECRVPAIVPQYAQPKASVALLDEDYDT</sequence>
<evidence type="ECO:0000313" key="2">
    <source>
        <dbReference type="Proteomes" id="UP000235965"/>
    </source>
</evidence>
<keyword evidence="2" id="KW-1185">Reference proteome</keyword>
<evidence type="ECO:0000313" key="1">
    <source>
        <dbReference type="EMBL" id="PNF42323.1"/>
    </source>
</evidence>
<dbReference type="EMBL" id="NEVH01002544">
    <property type="protein sequence ID" value="PNF42323.1"/>
    <property type="molecule type" value="Genomic_DNA"/>
</dbReference>
<accession>A0A2J7RNB0</accession>
<dbReference type="OrthoDB" id="8188600at2759"/>
<organism evidence="1 2">
    <name type="scientific">Cryptotermes secundus</name>
    <dbReference type="NCBI Taxonomy" id="105785"/>
    <lineage>
        <taxon>Eukaryota</taxon>
        <taxon>Metazoa</taxon>
        <taxon>Ecdysozoa</taxon>
        <taxon>Arthropoda</taxon>
        <taxon>Hexapoda</taxon>
        <taxon>Insecta</taxon>
        <taxon>Pterygota</taxon>
        <taxon>Neoptera</taxon>
        <taxon>Polyneoptera</taxon>
        <taxon>Dictyoptera</taxon>
        <taxon>Blattodea</taxon>
        <taxon>Blattoidea</taxon>
        <taxon>Termitoidae</taxon>
        <taxon>Kalotermitidae</taxon>
        <taxon>Cryptotermitinae</taxon>
        <taxon>Cryptotermes</taxon>
    </lineage>
</organism>
<protein>
    <recommendedName>
        <fullName evidence="3">Transcription factor CBF/NF-Y/archaeal histone domain-containing protein</fullName>
    </recommendedName>
</protein>
<gene>
    <name evidence="1" type="ORF">B7P43_G05283</name>
</gene>
<dbReference type="AlphaFoldDB" id="A0A2J7RNB0"/>
<dbReference type="Proteomes" id="UP000235965">
    <property type="component" value="Unassembled WGS sequence"/>
</dbReference>
<feature type="non-terminal residue" evidence="1">
    <location>
        <position position="1"/>
    </location>
</feature>